<dbReference type="STRING" id="4615.A0A199VEG4"/>
<dbReference type="InterPro" id="IPR036291">
    <property type="entry name" value="NAD(P)-bd_dom_sf"/>
</dbReference>
<name>A0A199VEG4_ANACO</name>
<dbReference type="EMBL" id="LSRQ01002086">
    <property type="protein sequence ID" value="OAY75489.1"/>
    <property type="molecule type" value="Genomic_DNA"/>
</dbReference>
<evidence type="ECO:0000313" key="2">
    <source>
        <dbReference type="Proteomes" id="UP000092600"/>
    </source>
</evidence>
<comment type="caution">
    <text evidence="1">The sequence shown here is derived from an EMBL/GenBank/DDBJ whole genome shotgun (WGS) entry which is preliminary data.</text>
</comment>
<evidence type="ECO:0000313" key="1">
    <source>
        <dbReference type="EMBL" id="OAY75489.1"/>
    </source>
</evidence>
<dbReference type="Gene3D" id="3.40.50.720">
    <property type="entry name" value="NAD(P)-binding Rossmann-like Domain"/>
    <property type="match status" value="1"/>
</dbReference>
<proteinExistence type="predicted"/>
<dbReference type="Proteomes" id="UP000092600">
    <property type="component" value="Unassembled WGS sequence"/>
</dbReference>
<sequence>MLLLPSLLQGSLSRIINVNSIMHYVGFVDTEDMNMASGKRNTQVYGDIQIASWHSNICKRIPAEAGINVLCVSPGIVHTN</sequence>
<accession>A0A199VEG4</accession>
<reference evidence="1 2" key="1">
    <citation type="journal article" date="2016" name="DNA Res.">
        <title>The draft genome of MD-2 pineapple using hybrid error correction of long reads.</title>
        <authorList>
            <person name="Redwan R.M."/>
            <person name="Saidin A."/>
            <person name="Kumar S.V."/>
        </authorList>
    </citation>
    <scope>NUCLEOTIDE SEQUENCE [LARGE SCALE GENOMIC DNA]</scope>
    <source>
        <strain evidence="2">cv. MD2</strain>
        <tissue evidence="1">Leaf</tissue>
    </source>
</reference>
<gene>
    <name evidence="1" type="ORF">ACMD2_25705</name>
</gene>
<feature type="non-terminal residue" evidence="1">
    <location>
        <position position="80"/>
    </location>
</feature>
<protein>
    <submittedName>
        <fullName evidence="1">Uncharacterized protein</fullName>
    </submittedName>
</protein>
<dbReference type="SUPFAM" id="SSF51735">
    <property type="entry name" value="NAD(P)-binding Rossmann-fold domains"/>
    <property type="match status" value="1"/>
</dbReference>
<organism evidence="1 2">
    <name type="scientific">Ananas comosus</name>
    <name type="common">Pineapple</name>
    <name type="synonym">Ananas ananas</name>
    <dbReference type="NCBI Taxonomy" id="4615"/>
    <lineage>
        <taxon>Eukaryota</taxon>
        <taxon>Viridiplantae</taxon>
        <taxon>Streptophyta</taxon>
        <taxon>Embryophyta</taxon>
        <taxon>Tracheophyta</taxon>
        <taxon>Spermatophyta</taxon>
        <taxon>Magnoliopsida</taxon>
        <taxon>Liliopsida</taxon>
        <taxon>Poales</taxon>
        <taxon>Bromeliaceae</taxon>
        <taxon>Bromelioideae</taxon>
        <taxon>Ananas</taxon>
    </lineage>
</organism>
<dbReference type="AlphaFoldDB" id="A0A199VEG4"/>